<keyword evidence="3" id="KW-1185">Reference proteome</keyword>
<dbReference type="AlphaFoldDB" id="A0AAU9JRX2"/>
<protein>
    <submittedName>
        <fullName evidence="2">Uncharacterized protein</fullName>
    </submittedName>
</protein>
<accession>A0AAU9JRX2</accession>
<sequence length="76" mass="9075">MLLFHIKQISKLISTYNVAQKRDFLLFIYISFLYRFRHFANFGFVATVCSYIWLIDLLIPEPWLIGTRNLGEKARC</sequence>
<keyword evidence="1" id="KW-1133">Transmembrane helix</keyword>
<proteinExistence type="predicted"/>
<reference evidence="2" key="1">
    <citation type="submission" date="2021-09" db="EMBL/GenBank/DDBJ databases">
        <authorList>
            <consortium name="AG Swart"/>
            <person name="Singh M."/>
            <person name="Singh A."/>
            <person name="Seah K."/>
            <person name="Emmerich C."/>
        </authorList>
    </citation>
    <scope>NUCLEOTIDE SEQUENCE</scope>
    <source>
        <strain evidence="2">ATCC30299</strain>
    </source>
</reference>
<feature type="transmembrane region" description="Helical" evidence="1">
    <location>
        <begin position="39"/>
        <end position="59"/>
    </location>
</feature>
<organism evidence="2 3">
    <name type="scientific">Blepharisma stoltei</name>
    <dbReference type="NCBI Taxonomy" id="1481888"/>
    <lineage>
        <taxon>Eukaryota</taxon>
        <taxon>Sar</taxon>
        <taxon>Alveolata</taxon>
        <taxon>Ciliophora</taxon>
        <taxon>Postciliodesmatophora</taxon>
        <taxon>Heterotrichea</taxon>
        <taxon>Heterotrichida</taxon>
        <taxon>Blepharismidae</taxon>
        <taxon>Blepharisma</taxon>
    </lineage>
</organism>
<keyword evidence="1" id="KW-0812">Transmembrane</keyword>
<dbReference type="EMBL" id="CAJZBQ010000045">
    <property type="protein sequence ID" value="CAG9328338.1"/>
    <property type="molecule type" value="Genomic_DNA"/>
</dbReference>
<dbReference type="Proteomes" id="UP001162131">
    <property type="component" value="Unassembled WGS sequence"/>
</dbReference>
<evidence type="ECO:0000313" key="2">
    <source>
        <dbReference type="EMBL" id="CAG9328338.1"/>
    </source>
</evidence>
<comment type="caution">
    <text evidence="2">The sequence shown here is derived from an EMBL/GenBank/DDBJ whole genome shotgun (WGS) entry which is preliminary data.</text>
</comment>
<gene>
    <name evidence="2" type="ORF">BSTOLATCC_MIC45792</name>
</gene>
<keyword evidence="1" id="KW-0472">Membrane</keyword>
<name>A0AAU9JRX2_9CILI</name>
<evidence type="ECO:0000256" key="1">
    <source>
        <dbReference type="SAM" id="Phobius"/>
    </source>
</evidence>
<evidence type="ECO:0000313" key="3">
    <source>
        <dbReference type="Proteomes" id="UP001162131"/>
    </source>
</evidence>